<name>A0AAN7MJF6_TRANT</name>
<dbReference type="GO" id="GO:0051513">
    <property type="term" value="P:regulation of monopolar cell growth"/>
    <property type="evidence" value="ECO:0007669"/>
    <property type="project" value="InterPro"/>
</dbReference>
<keyword evidence="5" id="KW-1185">Reference proteome</keyword>
<dbReference type="PANTHER" id="PTHR31680:SF15">
    <property type="entry name" value="PROTEIN LONGIFOLIA 2"/>
    <property type="match status" value="1"/>
</dbReference>
<feature type="compositionally biased region" description="Low complexity" evidence="1">
    <location>
        <begin position="84"/>
        <end position="106"/>
    </location>
</feature>
<dbReference type="InterPro" id="IPR025486">
    <property type="entry name" value="DUF4378"/>
</dbReference>
<evidence type="ECO:0000313" key="4">
    <source>
        <dbReference type="EMBL" id="KAK4800377.1"/>
    </source>
</evidence>
<reference evidence="4 5" key="1">
    <citation type="journal article" date="2023" name="Hortic Res">
        <title>Pangenome of water caltrop reveals structural variations and asymmetric subgenome divergence after allopolyploidization.</title>
        <authorList>
            <person name="Zhang X."/>
            <person name="Chen Y."/>
            <person name="Wang L."/>
            <person name="Yuan Y."/>
            <person name="Fang M."/>
            <person name="Shi L."/>
            <person name="Lu R."/>
            <person name="Comes H.P."/>
            <person name="Ma Y."/>
            <person name="Chen Y."/>
            <person name="Huang G."/>
            <person name="Zhou Y."/>
            <person name="Zheng Z."/>
            <person name="Qiu Y."/>
        </authorList>
    </citation>
    <scope>NUCLEOTIDE SEQUENCE [LARGE SCALE GENOMIC DNA]</scope>
    <source>
        <strain evidence="4">F231</strain>
    </source>
</reference>
<dbReference type="AlphaFoldDB" id="A0AAN7MJF6"/>
<dbReference type="Proteomes" id="UP001346149">
    <property type="component" value="Unassembled WGS sequence"/>
</dbReference>
<sequence length="925" mass="103890">MSAKLIYSIADDNPTVQKQIGCMNGIFQLFDPHNFLYSRRISKDPDKRLPDSQGLEDNAETPKVAKGESQKAAAVKNPEKGRTSTDSSISSISNSVNSWSFSSQNNIRSTKSESVERSSFGQNNSGQVLTGQESPVLRLHSLNPSGMQPLNTYRDARGITVKSGNREKSTLTYIDSPRPMQKPNKSAKPRFSSLQESLGVLPNNQKHQSSVDLIEHYRRDYPRLSYDGRETRDAFKSSSRLKELQPRHSLDSKRGSVMGSSQIRNNDLTMDSPREVGSHRRQSSVVAKLMGLESLPSFMSEPEVLEMSKSPRTSYGTLDSHKKDIISQRLNNQAVIPKKLNPASRFPTEPAPWKRPEGGQSSEAPQNSARSVYGEIEKMLSQLEFNKSGKDLRALKQILEAMHKSNGKLDTSKEVGSLNTSPRTFNESRSSKKKLSLAAASPRNIICESPNSPTARRTTSPSSIVINKPATRKVSNDGPTKGEERIPRNVSDRSTSTRRSLTRRDITKEAVGPRMQKKKIDPLDYSPRRTNQPGRQKRRSGSQDRNQKSKTDSFGLDDYDHGSEISGNSISRDSSYINNSVSLQSESNISMSSWEEPEVSSTYRGEGWTRKRASSPLRDDMRIEKPHMTTAEQPSPISVLDMALYEDESPSPVKMISDAFEGINSDEYQRYQKDLNDSSFSKETSFCSKTSHIGLTNILRVRHHMPINTNPDHRYIMEILSASGLLPESGYRLMNFQINQPNQLFTPRLFLDLEQMKAGDMLSNGIQEIPPLKSTDKLRRRLVFDVVNEILVNKYRCNHSKIWLGKREDNQLQLLNGLCSEIDQLQVSSLSISSSEEEEDDSSRHIIEKDLSSDQSAFWEDGLADISGVVLDIERFIFKDLVTELVDGAAAHMLRARHLNASYYRDGWDLDLNGLERIECGLGRA</sequence>
<dbReference type="EMBL" id="JAXQNO010000003">
    <property type="protein sequence ID" value="KAK4800377.1"/>
    <property type="molecule type" value="Genomic_DNA"/>
</dbReference>
<feature type="compositionally biased region" description="Polar residues" evidence="1">
    <location>
        <begin position="117"/>
        <end position="133"/>
    </location>
</feature>
<feature type="compositionally biased region" description="Low complexity" evidence="1">
    <location>
        <begin position="449"/>
        <end position="463"/>
    </location>
</feature>
<evidence type="ECO:0000259" key="3">
    <source>
        <dbReference type="Pfam" id="PF14383"/>
    </source>
</evidence>
<evidence type="ECO:0008006" key="6">
    <source>
        <dbReference type="Google" id="ProtNLM"/>
    </source>
</evidence>
<feature type="compositionally biased region" description="Polar residues" evidence="1">
    <location>
        <begin position="258"/>
        <end position="269"/>
    </location>
</feature>
<comment type="caution">
    <text evidence="4">The sequence shown here is derived from an EMBL/GenBank/DDBJ whole genome shotgun (WGS) entry which is preliminary data.</text>
</comment>
<evidence type="ECO:0000313" key="5">
    <source>
        <dbReference type="Proteomes" id="UP001346149"/>
    </source>
</evidence>
<feature type="compositionally biased region" description="Basic and acidic residues" evidence="1">
    <location>
        <begin position="480"/>
        <end position="491"/>
    </location>
</feature>
<feature type="compositionally biased region" description="Polar residues" evidence="1">
    <location>
        <begin position="417"/>
        <end position="428"/>
    </location>
</feature>
<dbReference type="PANTHER" id="PTHR31680">
    <property type="entry name" value="LONGIFOLIA PROTEIN"/>
    <property type="match status" value="1"/>
</dbReference>
<feature type="region of interest" description="Disordered" evidence="1">
    <location>
        <begin position="43"/>
        <end position="169"/>
    </location>
</feature>
<feature type="compositionally biased region" description="Polar residues" evidence="1">
    <location>
        <begin position="359"/>
        <end position="368"/>
    </location>
</feature>
<feature type="compositionally biased region" description="Polar residues" evidence="1">
    <location>
        <begin position="142"/>
        <end position="151"/>
    </location>
</feature>
<evidence type="ECO:0000256" key="1">
    <source>
        <dbReference type="SAM" id="MobiDB-lite"/>
    </source>
</evidence>
<feature type="domain" description="DUF3741" evidence="3">
    <location>
        <begin position="284"/>
        <end position="297"/>
    </location>
</feature>
<proteinExistence type="predicted"/>
<feature type="region of interest" description="Disordered" evidence="1">
    <location>
        <begin position="409"/>
        <end position="575"/>
    </location>
</feature>
<evidence type="ECO:0000259" key="2">
    <source>
        <dbReference type="Pfam" id="PF14309"/>
    </source>
</evidence>
<dbReference type="Pfam" id="PF14383">
    <property type="entry name" value="VARLMGL"/>
    <property type="match status" value="1"/>
</dbReference>
<dbReference type="InterPro" id="IPR032795">
    <property type="entry name" value="DUF3741-assoc"/>
</dbReference>
<gene>
    <name evidence="4" type="ORF">SAY86_020864</name>
</gene>
<dbReference type="Pfam" id="PF14309">
    <property type="entry name" value="DUF4378"/>
    <property type="match status" value="1"/>
</dbReference>
<feature type="domain" description="DUF4378" evidence="2">
    <location>
        <begin position="712"/>
        <end position="884"/>
    </location>
</feature>
<feature type="compositionally biased region" description="Basic and acidic residues" evidence="1">
    <location>
        <begin position="541"/>
        <end position="551"/>
    </location>
</feature>
<accession>A0AAN7MJF6</accession>
<feature type="region of interest" description="Disordered" evidence="1">
    <location>
        <begin position="230"/>
        <end position="280"/>
    </location>
</feature>
<feature type="compositionally biased region" description="Basic and acidic residues" evidence="1">
    <location>
        <begin position="230"/>
        <end position="254"/>
    </location>
</feature>
<dbReference type="InterPro" id="IPR033334">
    <property type="entry name" value="LNG1/2"/>
</dbReference>
<protein>
    <recommendedName>
        <fullName evidence="6">DUF4378 domain-containing protein</fullName>
    </recommendedName>
</protein>
<feature type="region of interest" description="Disordered" evidence="1">
    <location>
        <begin position="332"/>
        <end position="368"/>
    </location>
</feature>
<feature type="compositionally biased region" description="Polar residues" evidence="1">
    <location>
        <begin position="565"/>
        <end position="575"/>
    </location>
</feature>
<organism evidence="4 5">
    <name type="scientific">Trapa natans</name>
    <name type="common">Water chestnut</name>
    <dbReference type="NCBI Taxonomy" id="22666"/>
    <lineage>
        <taxon>Eukaryota</taxon>
        <taxon>Viridiplantae</taxon>
        <taxon>Streptophyta</taxon>
        <taxon>Embryophyta</taxon>
        <taxon>Tracheophyta</taxon>
        <taxon>Spermatophyta</taxon>
        <taxon>Magnoliopsida</taxon>
        <taxon>eudicotyledons</taxon>
        <taxon>Gunneridae</taxon>
        <taxon>Pentapetalae</taxon>
        <taxon>rosids</taxon>
        <taxon>malvids</taxon>
        <taxon>Myrtales</taxon>
        <taxon>Lythraceae</taxon>
        <taxon>Trapa</taxon>
    </lineage>
</organism>